<gene>
    <name evidence="3" type="ORF">EZJ19_15100</name>
</gene>
<dbReference type="OrthoDB" id="9791630at2"/>
<evidence type="ECO:0000313" key="4">
    <source>
        <dbReference type="Proteomes" id="UP000295443"/>
    </source>
</evidence>
<protein>
    <submittedName>
        <fullName evidence="3">Thioredoxin</fullName>
    </submittedName>
</protein>
<name>A0A4R1B7I3_9PROT</name>
<feature type="signal peptide" evidence="1">
    <location>
        <begin position="1"/>
        <end position="25"/>
    </location>
</feature>
<dbReference type="CDD" id="cd02951">
    <property type="entry name" value="SoxW"/>
    <property type="match status" value="1"/>
</dbReference>
<evidence type="ECO:0000256" key="1">
    <source>
        <dbReference type="SAM" id="SignalP"/>
    </source>
</evidence>
<dbReference type="RefSeq" id="WP_131449050.1">
    <property type="nucleotide sequence ID" value="NZ_SJZB01000052.1"/>
</dbReference>
<sequence>MQSLGLHLRTAAIAIAALLCPYAAAAETPVEDSYSFVDLPTDYQDNHPDWFKQSFNNLPEDLADTLAAGKQGLIVYFGQSHCPYCQAAMKDNLSKGDLVHYLRAHFDVVGLNTHSTEPITGMDGATMPINEFAIAQKAQLTPTLLFYVEGRKLALKLVGYYPPYKMRAALEYVADGHYKTKSFAEYLEQADPPPLFADEALNPDPIFTPPPYALDRSRFAANKPLLVIFEQPRCHACDVLHTEPLQNPLVRERLQAFEVVQLNVWDDATPVLTPDGRRLTARKWAHDLELFYAPTLILFDEHGKEVMRIESVVQFFRLANVLRYVADKAYLKYPLFQLWNRDHAGEEVGLQRAAGVDK</sequence>
<dbReference type="Pfam" id="PF13098">
    <property type="entry name" value="Thioredoxin_2"/>
    <property type="match status" value="2"/>
</dbReference>
<evidence type="ECO:0000259" key="2">
    <source>
        <dbReference type="Pfam" id="PF13098"/>
    </source>
</evidence>
<dbReference type="AlphaFoldDB" id="A0A4R1B7I3"/>
<feature type="domain" description="Thioredoxin-like fold" evidence="2">
    <location>
        <begin position="221"/>
        <end position="321"/>
    </location>
</feature>
<dbReference type="SUPFAM" id="SSF52833">
    <property type="entry name" value="Thioredoxin-like"/>
    <property type="match status" value="2"/>
</dbReference>
<dbReference type="InterPro" id="IPR036249">
    <property type="entry name" value="Thioredoxin-like_sf"/>
</dbReference>
<organism evidence="3 4">
    <name type="scientific">Parasulfuritortus cantonensis</name>
    <dbReference type="NCBI Taxonomy" id="2528202"/>
    <lineage>
        <taxon>Bacteria</taxon>
        <taxon>Pseudomonadati</taxon>
        <taxon>Pseudomonadota</taxon>
        <taxon>Betaproteobacteria</taxon>
        <taxon>Nitrosomonadales</taxon>
        <taxon>Thiobacillaceae</taxon>
        <taxon>Parasulfuritortus</taxon>
    </lineage>
</organism>
<feature type="chain" id="PRO_5020474271" evidence="1">
    <location>
        <begin position="26"/>
        <end position="358"/>
    </location>
</feature>
<dbReference type="EMBL" id="SJZB01000052">
    <property type="protein sequence ID" value="TCJ11599.1"/>
    <property type="molecule type" value="Genomic_DNA"/>
</dbReference>
<proteinExistence type="predicted"/>
<evidence type="ECO:0000313" key="3">
    <source>
        <dbReference type="EMBL" id="TCJ11599.1"/>
    </source>
</evidence>
<dbReference type="InterPro" id="IPR012336">
    <property type="entry name" value="Thioredoxin-like_fold"/>
</dbReference>
<dbReference type="Gene3D" id="3.40.30.10">
    <property type="entry name" value="Glutaredoxin"/>
    <property type="match status" value="2"/>
</dbReference>
<accession>A0A4R1B7I3</accession>
<feature type="domain" description="Thioredoxin-like fold" evidence="2">
    <location>
        <begin position="69"/>
        <end position="170"/>
    </location>
</feature>
<keyword evidence="4" id="KW-1185">Reference proteome</keyword>
<comment type="caution">
    <text evidence="3">The sequence shown here is derived from an EMBL/GenBank/DDBJ whole genome shotgun (WGS) entry which is preliminary data.</text>
</comment>
<reference evidence="3 4" key="1">
    <citation type="submission" date="2019-03" db="EMBL/GenBank/DDBJ databases">
        <title>Genome sequence of Thiobacillaceae bacterium LSR1, a sulfur-oxidizing bacterium isolated from freshwater sediment.</title>
        <authorList>
            <person name="Li S."/>
        </authorList>
    </citation>
    <scope>NUCLEOTIDE SEQUENCE [LARGE SCALE GENOMIC DNA]</scope>
    <source>
        <strain evidence="3 4">LSR1</strain>
    </source>
</reference>
<dbReference type="Proteomes" id="UP000295443">
    <property type="component" value="Unassembled WGS sequence"/>
</dbReference>
<dbReference type="InterPro" id="IPR041737">
    <property type="entry name" value="SoxW"/>
</dbReference>
<keyword evidence="1" id="KW-0732">Signal</keyword>